<name>A0A5B7DLT1_PORTR</name>
<reference evidence="1 2" key="1">
    <citation type="submission" date="2019-05" db="EMBL/GenBank/DDBJ databases">
        <title>Another draft genome of Portunus trituberculatus and its Hox gene families provides insights of decapod evolution.</title>
        <authorList>
            <person name="Jeong J.-H."/>
            <person name="Song I."/>
            <person name="Kim S."/>
            <person name="Choi T."/>
            <person name="Kim D."/>
            <person name="Ryu S."/>
            <person name="Kim W."/>
        </authorList>
    </citation>
    <scope>NUCLEOTIDE SEQUENCE [LARGE SCALE GENOMIC DNA]</scope>
    <source>
        <tissue evidence="1">Muscle</tissue>
    </source>
</reference>
<dbReference type="EMBL" id="VSRR010001084">
    <property type="protein sequence ID" value="MPC22398.1"/>
    <property type="molecule type" value="Genomic_DNA"/>
</dbReference>
<gene>
    <name evidence="1" type="ORF">E2C01_015413</name>
</gene>
<organism evidence="1 2">
    <name type="scientific">Portunus trituberculatus</name>
    <name type="common">Swimming crab</name>
    <name type="synonym">Neptunus trituberculatus</name>
    <dbReference type="NCBI Taxonomy" id="210409"/>
    <lineage>
        <taxon>Eukaryota</taxon>
        <taxon>Metazoa</taxon>
        <taxon>Ecdysozoa</taxon>
        <taxon>Arthropoda</taxon>
        <taxon>Crustacea</taxon>
        <taxon>Multicrustacea</taxon>
        <taxon>Malacostraca</taxon>
        <taxon>Eumalacostraca</taxon>
        <taxon>Eucarida</taxon>
        <taxon>Decapoda</taxon>
        <taxon>Pleocyemata</taxon>
        <taxon>Brachyura</taxon>
        <taxon>Eubrachyura</taxon>
        <taxon>Portunoidea</taxon>
        <taxon>Portunidae</taxon>
        <taxon>Portuninae</taxon>
        <taxon>Portunus</taxon>
    </lineage>
</organism>
<accession>A0A5B7DLT1</accession>
<evidence type="ECO:0000313" key="2">
    <source>
        <dbReference type="Proteomes" id="UP000324222"/>
    </source>
</evidence>
<dbReference type="Proteomes" id="UP000324222">
    <property type="component" value="Unassembled WGS sequence"/>
</dbReference>
<protein>
    <submittedName>
        <fullName evidence="1">Uncharacterized protein</fullName>
    </submittedName>
</protein>
<sequence>MGVGSGSAGMIVTSAEYRVCCCRWTRPKSPWMARTWTHSGVGFVGSLSGWCDGRKVSICGHIAVCMWARSCCCGAAHDPDPDPRCPETRRRSRWSHYPPARDCYASNPRGRKRTVTGAQCWPWWRSGRSSRQALTPLRGAKQSREGVLVTLPEIFPALGGRMSPSLRFLYVERRQRRRTTNN</sequence>
<proteinExistence type="predicted"/>
<keyword evidence="2" id="KW-1185">Reference proteome</keyword>
<dbReference type="AlphaFoldDB" id="A0A5B7DLT1"/>
<comment type="caution">
    <text evidence="1">The sequence shown here is derived from an EMBL/GenBank/DDBJ whole genome shotgun (WGS) entry which is preliminary data.</text>
</comment>
<evidence type="ECO:0000313" key="1">
    <source>
        <dbReference type="EMBL" id="MPC22398.1"/>
    </source>
</evidence>